<protein>
    <submittedName>
        <fullName evidence="1">Uncharacterized protein</fullName>
    </submittedName>
</protein>
<dbReference type="STRING" id="1842727.RD110_18705"/>
<keyword evidence="2" id="KW-1185">Reference proteome</keyword>
<proteinExistence type="predicted"/>
<sequence length="90" mass="9975">MFDSALRLTTPTSSPTLLELAHDAKVGFKDARVTVDNMRRAGVLVVVRTRVVSYRNRPVAEYCTPARLEVLGVKRCALRDAFASWATPIV</sequence>
<organism evidence="1 2">
    <name type="scientific">Rhodoferax koreensis</name>
    <dbReference type="NCBI Taxonomy" id="1842727"/>
    <lineage>
        <taxon>Bacteria</taxon>
        <taxon>Pseudomonadati</taxon>
        <taxon>Pseudomonadota</taxon>
        <taxon>Betaproteobacteria</taxon>
        <taxon>Burkholderiales</taxon>
        <taxon>Comamonadaceae</taxon>
        <taxon>Rhodoferax</taxon>
    </lineage>
</organism>
<dbReference type="Proteomes" id="UP000186609">
    <property type="component" value="Chromosome"/>
</dbReference>
<dbReference type="EMBL" id="CP019236">
    <property type="protein sequence ID" value="APW38985.1"/>
    <property type="molecule type" value="Genomic_DNA"/>
</dbReference>
<evidence type="ECO:0000313" key="1">
    <source>
        <dbReference type="EMBL" id="APW38985.1"/>
    </source>
</evidence>
<reference evidence="1 2" key="1">
    <citation type="submission" date="2017-01" db="EMBL/GenBank/DDBJ databases">
        <authorList>
            <person name="Mah S.A."/>
            <person name="Swanson W.J."/>
            <person name="Moy G.W."/>
            <person name="Vacquier V.D."/>
        </authorList>
    </citation>
    <scope>NUCLEOTIDE SEQUENCE [LARGE SCALE GENOMIC DNA]</scope>
    <source>
        <strain evidence="1 2">DCY110</strain>
    </source>
</reference>
<dbReference type="KEGG" id="rhy:RD110_18705"/>
<name>A0A1P8JZ20_9BURK</name>
<dbReference type="AlphaFoldDB" id="A0A1P8JZ20"/>
<gene>
    <name evidence="1" type="ORF">RD110_18705</name>
</gene>
<evidence type="ECO:0000313" key="2">
    <source>
        <dbReference type="Proteomes" id="UP000186609"/>
    </source>
</evidence>
<accession>A0A1P8JZ20</accession>